<dbReference type="Pfam" id="PF00071">
    <property type="entry name" value="Ras"/>
    <property type="match status" value="1"/>
</dbReference>
<dbReference type="GO" id="GO:0005525">
    <property type="term" value="F:GTP binding"/>
    <property type="evidence" value="ECO:0007669"/>
    <property type="project" value="InterPro"/>
</dbReference>
<dbReference type="SMART" id="SM00175">
    <property type="entry name" value="RAB"/>
    <property type="match status" value="1"/>
</dbReference>
<evidence type="ECO:0000256" key="2">
    <source>
        <dbReference type="ARBA" id="ARBA00022741"/>
    </source>
</evidence>
<evidence type="ECO:0000313" key="3">
    <source>
        <dbReference type="EMBL" id="GMT28176.1"/>
    </source>
</evidence>
<dbReference type="PROSITE" id="PS51419">
    <property type="entry name" value="RAB"/>
    <property type="match status" value="1"/>
</dbReference>
<dbReference type="InterPro" id="IPR027417">
    <property type="entry name" value="P-loop_NTPase"/>
</dbReference>
<dbReference type="AlphaFoldDB" id="A0AAV5WBJ1"/>
<evidence type="ECO:0000313" key="4">
    <source>
        <dbReference type="Proteomes" id="UP001432322"/>
    </source>
</evidence>
<dbReference type="GO" id="GO:0003924">
    <property type="term" value="F:GTPase activity"/>
    <property type="evidence" value="ECO:0007669"/>
    <property type="project" value="InterPro"/>
</dbReference>
<dbReference type="Proteomes" id="UP001432322">
    <property type="component" value="Unassembled WGS sequence"/>
</dbReference>
<keyword evidence="4" id="KW-1185">Reference proteome</keyword>
<dbReference type="Gene3D" id="3.40.50.300">
    <property type="entry name" value="P-loop containing nucleotide triphosphate hydrolases"/>
    <property type="match status" value="1"/>
</dbReference>
<dbReference type="PROSITE" id="PS51421">
    <property type="entry name" value="RAS"/>
    <property type="match status" value="1"/>
</dbReference>
<name>A0AAV5WBJ1_9BILA</name>
<proteinExistence type="inferred from homology"/>
<accession>A0AAV5WBJ1</accession>
<comment type="similarity">
    <text evidence="1">Belongs to the small GTPase superfamily. Rab family.</text>
</comment>
<dbReference type="SMART" id="SM00173">
    <property type="entry name" value="RAS"/>
    <property type="match status" value="1"/>
</dbReference>
<dbReference type="PRINTS" id="PR00449">
    <property type="entry name" value="RASTRNSFRMNG"/>
</dbReference>
<evidence type="ECO:0000256" key="1">
    <source>
        <dbReference type="ARBA" id="ARBA00006270"/>
    </source>
</evidence>
<dbReference type="InterPro" id="IPR001806">
    <property type="entry name" value="Small_GTPase"/>
</dbReference>
<dbReference type="EMBL" id="BTSY01000005">
    <property type="protein sequence ID" value="GMT28176.1"/>
    <property type="molecule type" value="Genomic_DNA"/>
</dbReference>
<reference evidence="3" key="1">
    <citation type="submission" date="2023-10" db="EMBL/GenBank/DDBJ databases">
        <title>Genome assembly of Pristionchus species.</title>
        <authorList>
            <person name="Yoshida K."/>
            <person name="Sommer R.J."/>
        </authorList>
    </citation>
    <scope>NUCLEOTIDE SEQUENCE</scope>
    <source>
        <strain evidence="3">RS5133</strain>
    </source>
</reference>
<organism evidence="3 4">
    <name type="scientific">Pristionchus fissidentatus</name>
    <dbReference type="NCBI Taxonomy" id="1538716"/>
    <lineage>
        <taxon>Eukaryota</taxon>
        <taxon>Metazoa</taxon>
        <taxon>Ecdysozoa</taxon>
        <taxon>Nematoda</taxon>
        <taxon>Chromadorea</taxon>
        <taxon>Rhabditida</taxon>
        <taxon>Rhabditina</taxon>
        <taxon>Diplogasteromorpha</taxon>
        <taxon>Diplogasteroidea</taxon>
        <taxon>Neodiplogasteridae</taxon>
        <taxon>Pristionchus</taxon>
    </lineage>
</organism>
<dbReference type="SMART" id="SM00176">
    <property type="entry name" value="RAN"/>
    <property type="match status" value="1"/>
</dbReference>
<gene>
    <name evidence="3" type="ORF">PFISCL1PPCAC_19473</name>
</gene>
<comment type="caution">
    <text evidence="3">The sequence shown here is derived from an EMBL/GenBank/DDBJ whole genome shotgun (WGS) entry which is preliminary data.</text>
</comment>
<protein>
    <recommendedName>
        <fullName evidence="5">ADP ribosylation factor</fullName>
    </recommendedName>
</protein>
<evidence type="ECO:0008006" key="5">
    <source>
        <dbReference type="Google" id="ProtNLM"/>
    </source>
</evidence>
<dbReference type="NCBIfam" id="TIGR00231">
    <property type="entry name" value="small_GTP"/>
    <property type="match status" value="1"/>
</dbReference>
<dbReference type="FunFam" id="3.40.50.300:FF:001462">
    <property type="entry name" value="Small GTP-binding protein, putative"/>
    <property type="match status" value="1"/>
</dbReference>
<dbReference type="CDD" id="cd00154">
    <property type="entry name" value="Rab"/>
    <property type="match status" value="1"/>
</dbReference>
<sequence>MRRQPDHKAKVVFMGSSGVGKTSIILRHNGREFSTEVTPTLGANFVHSTIMTQTSKRVELEIWDTAGSEKFACMMPMYLRRSRGAFLVFDVADRQTFTDILKWYGELERACNVAELSLVLVGNKIDLEHRRIVDEMEGRTFAEERNMMYIETSALQDRRIGEMMHTMANQLISRYESRHLSSQSKVEDTVVMTPPTTERENKCNCTNNV</sequence>
<dbReference type="SUPFAM" id="SSF52540">
    <property type="entry name" value="P-loop containing nucleoside triphosphate hydrolases"/>
    <property type="match status" value="1"/>
</dbReference>
<keyword evidence="2" id="KW-0547">Nucleotide-binding</keyword>
<dbReference type="SMART" id="SM00174">
    <property type="entry name" value="RHO"/>
    <property type="match status" value="1"/>
</dbReference>
<dbReference type="InterPro" id="IPR005225">
    <property type="entry name" value="Small_GTP-bd"/>
</dbReference>
<dbReference type="PANTHER" id="PTHR47978">
    <property type="match status" value="1"/>
</dbReference>